<keyword evidence="9" id="KW-1185">Reference proteome</keyword>
<accession>A0ABY9TJW5</accession>
<evidence type="ECO:0000259" key="7">
    <source>
        <dbReference type="Pfam" id="PF07715"/>
    </source>
</evidence>
<reference evidence="9" key="1">
    <citation type="submission" date="2023-09" db="EMBL/GenBank/DDBJ databases">
        <authorList>
            <person name="Li S."/>
            <person name="Li X."/>
            <person name="Zhang C."/>
            <person name="Zhao Z."/>
        </authorList>
    </citation>
    <scope>NUCLEOTIDE SEQUENCE [LARGE SCALE GENOMIC DNA]</scope>
    <source>
        <strain evidence="9">SQ345</strain>
    </source>
</reference>
<evidence type="ECO:0000313" key="9">
    <source>
        <dbReference type="Proteomes" id="UP001248581"/>
    </source>
</evidence>
<dbReference type="Gene3D" id="2.170.130.10">
    <property type="entry name" value="TonB-dependent receptor, plug domain"/>
    <property type="match status" value="1"/>
</dbReference>
<sequence length="957" mass="106141">MKKSKISLALLAALQLPAYAIAQEETSETQAVTSVQAEEELEVIEVTGIRSSLTEALGNKRNAANIIDSIAAEDIGKFPDQNVAESLQRISGVAISRENGEGSKLTIRGFGPKFNVVQLNERTLATTDASRSLDFQLLPSELISGAEVSKTPMAKTPEGSMGAYVNIKTARPLNKPGFQAAGSIKSKYNDLSDEYSPKFSGIISNTFLDDRFGVLLGFSHEESTNRIDLVETKRWDQVKVSDIDGAHDERGEVVPETKIVDGEEVNNKLWFPGRYQFTLAEEERERTGANATLEFAQSDDITHRIDFLYSDFSRQENKQGMQVPMQVKGWQNVIASDAGTAIAGEKNHGKPLDGQFGIRGTDSETQAIGYNLLAYMDDFTFNFDVSYSTADANIGQEDLVPHYSDGTNSTPDNPDVFDMRDNDIITYTTPIDYTDPANARAHFNNLVHQELEDEITEVQFDVSYNIDSGVLVSIDTGVSYFDREKIVDDYRIPQGTACRDKPDPSDKTTWGPAICGKEFDLPDEIFAVNTTSDYLSEESGTFPRQFMIVADLDAYHAAMAELRGQPDWPRQDYDETRSTSVEETRTSIYAQANLAGEVGGLSWSGNVGLRYVDTETTSRGHGKNRLSIEVEVDEEGKELLNVMYSEPGQIKRENSYDNVLPSANFKLDINDNLVARLSGAQVISLPAITDIGTDRKYTDSRVDNFAQSGGNPFLNPYEATQFDFTLEYYQDNGSAYAVNFFTKDIDTFISKKTTSDPTPDIYVNGGLEDSTVTLADGSNLSELITQKENRNGGKINGVELAALHYFDYLPGFLSGFGIQANATFLDSEDDNSETIELDGIKAPSSGLEGFSETSYNIIAFYEKDAFQGRIAYNWRDDFLKLRNGTRYQHGEGIPEHVKAYGQLDASVSYKISEHFQVSLAAINLTDEKTHEYLDIEERLGRIQYTGTRYTLGLRAKF</sequence>
<dbReference type="InterPro" id="IPR000531">
    <property type="entry name" value="Beta-barrel_TonB"/>
</dbReference>
<evidence type="ECO:0000256" key="3">
    <source>
        <dbReference type="ARBA" id="ARBA00023237"/>
    </source>
</evidence>
<dbReference type="PANTHER" id="PTHR40980:SF3">
    <property type="entry name" value="TONB-DEPENDENT RECEPTOR-LIKE BETA-BARREL DOMAIN-CONTAINING PROTEIN"/>
    <property type="match status" value="1"/>
</dbReference>
<dbReference type="Gene3D" id="2.40.170.20">
    <property type="entry name" value="TonB-dependent receptor, beta-barrel domain"/>
    <property type="match status" value="1"/>
</dbReference>
<evidence type="ECO:0000256" key="2">
    <source>
        <dbReference type="ARBA" id="ARBA00023136"/>
    </source>
</evidence>
<comment type="similarity">
    <text evidence="4">Belongs to the TonB-dependent receptor family.</text>
</comment>
<dbReference type="EMBL" id="CP134146">
    <property type="protein sequence ID" value="WNC69138.1"/>
    <property type="molecule type" value="Genomic_DNA"/>
</dbReference>
<dbReference type="PANTHER" id="PTHR40980">
    <property type="entry name" value="PLUG DOMAIN-CONTAINING PROTEIN"/>
    <property type="match status" value="1"/>
</dbReference>
<dbReference type="InterPro" id="IPR037066">
    <property type="entry name" value="Plug_dom_sf"/>
</dbReference>
<keyword evidence="3" id="KW-0998">Cell outer membrane</keyword>
<comment type="subcellular location">
    <subcellularLocation>
        <location evidence="1 4">Cell outer membrane</location>
    </subcellularLocation>
</comment>
<feature type="chain" id="PRO_5046605783" evidence="5">
    <location>
        <begin position="23"/>
        <end position="957"/>
    </location>
</feature>
<evidence type="ECO:0000259" key="6">
    <source>
        <dbReference type="Pfam" id="PF00593"/>
    </source>
</evidence>
<feature type="signal peptide" evidence="5">
    <location>
        <begin position="1"/>
        <end position="22"/>
    </location>
</feature>
<feature type="domain" description="TonB-dependent receptor plug" evidence="7">
    <location>
        <begin position="60"/>
        <end position="153"/>
    </location>
</feature>
<dbReference type="InterPro" id="IPR010104">
    <property type="entry name" value="TonB_rcpt_bac"/>
</dbReference>
<dbReference type="InterPro" id="IPR012910">
    <property type="entry name" value="Plug_dom"/>
</dbReference>
<feature type="domain" description="TonB-dependent receptor-like beta-barrel" evidence="6">
    <location>
        <begin position="404"/>
        <end position="924"/>
    </location>
</feature>
<protein>
    <submittedName>
        <fullName evidence="8">TonB-dependent receptor</fullName>
    </submittedName>
</protein>
<gene>
    <name evidence="8" type="ORF">RI845_03030</name>
</gene>
<evidence type="ECO:0000256" key="5">
    <source>
        <dbReference type="SAM" id="SignalP"/>
    </source>
</evidence>
<dbReference type="InterPro" id="IPR036942">
    <property type="entry name" value="Beta-barrel_TonB_sf"/>
</dbReference>
<dbReference type="Pfam" id="PF00593">
    <property type="entry name" value="TonB_dep_Rec_b-barrel"/>
    <property type="match status" value="1"/>
</dbReference>
<organism evidence="8 9">
    <name type="scientific">Thalassotalea nanhaiensis</name>
    <dbReference type="NCBI Taxonomy" id="3065648"/>
    <lineage>
        <taxon>Bacteria</taxon>
        <taxon>Pseudomonadati</taxon>
        <taxon>Pseudomonadota</taxon>
        <taxon>Gammaproteobacteria</taxon>
        <taxon>Alteromonadales</taxon>
        <taxon>Colwelliaceae</taxon>
        <taxon>Thalassotalea</taxon>
    </lineage>
</organism>
<keyword evidence="5" id="KW-0732">Signal</keyword>
<evidence type="ECO:0000313" key="8">
    <source>
        <dbReference type="EMBL" id="WNC69138.1"/>
    </source>
</evidence>
<keyword evidence="2 4" id="KW-0472">Membrane</keyword>
<dbReference type="NCBIfam" id="TIGR01782">
    <property type="entry name" value="TonB-Xanth-Caul"/>
    <property type="match status" value="1"/>
</dbReference>
<dbReference type="RefSeq" id="WP_348388282.1">
    <property type="nucleotide sequence ID" value="NZ_CP134146.1"/>
</dbReference>
<dbReference type="Proteomes" id="UP001248581">
    <property type="component" value="Chromosome"/>
</dbReference>
<evidence type="ECO:0000256" key="1">
    <source>
        <dbReference type="ARBA" id="ARBA00004442"/>
    </source>
</evidence>
<keyword evidence="8" id="KW-0675">Receptor</keyword>
<dbReference type="SUPFAM" id="SSF56935">
    <property type="entry name" value="Porins"/>
    <property type="match status" value="1"/>
</dbReference>
<evidence type="ECO:0000256" key="4">
    <source>
        <dbReference type="RuleBase" id="RU003357"/>
    </source>
</evidence>
<proteinExistence type="inferred from homology"/>
<keyword evidence="4" id="KW-0798">TonB box</keyword>
<name>A0ABY9TJW5_9GAMM</name>
<dbReference type="Pfam" id="PF07715">
    <property type="entry name" value="Plug"/>
    <property type="match status" value="1"/>
</dbReference>